<dbReference type="EMBL" id="JABXIY010000053">
    <property type="protein sequence ID" value="NVK99077.1"/>
    <property type="molecule type" value="Genomic_DNA"/>
</dbReference>
<organism evidence="2 3">
    <name type="scientific">Ruegeria pomeroyi</name>
    <dbReference type="NCBI Taxonomy" id="89184"/>
    <lineage>
        <taxon>Bacteria</taxon>
        <taxon>Pseudomonadati</taxon>
        <taxon>Pseudomonadota</taxon>
        <taxon>Alphaproteobacteria</taxon>
        <taxon>Rhodobacterales</taxon>
        <taxon>Roseobacteraceae</taxon>
        <taxon>Ruegeria</taxon>
    </lineage>
</organism>
<evidence type="ECO:0000313" key="2">
    <source>
        <dbReference type="EMBL" id="NVK99077.1"/>
    </source>
</evidence>
<proteinExistence type="predicted"/>
<gene>
    <name evidence="1" type="ORF">HW564_13605</name>
    <name evidence="2" type="ORF">HW564_19305</name>
</gene>
<evidence type="ECO:0000313" key="3">
    <source>
        <dbReference type="Proteomes" id="UP000565723"/>
    </source>
</evidence>
<reference evidence="2 3" key="1">
    <citation type="journal article" date="2020" name="Proc. Natl. Acad. Sci. U.S.A.">
        <title>Ecological drivers of bacterial community assembly in synthetic phycospheres.</title>
        <authorList>
            <person name="Fu H."/>
            <person name="Uchimiya M."/>
            <person name="Gore J."/>
            <person name="Moran M.A."/>
        </authorList>
    </citation>
    <scope>NUCLEOTIDE SEQUENCE [LARGE SCALE GENOMIC DNA]</scope>
    <source>
        <strain evidence="2">HF-Din03</strain>
    </source>
</reference>
<protein>
    <submittedName>
        <fullName evidence="2">Uncharacterized protein</fullName>
    </submittedName>
</protein>
<dbReference type="AlphaFoldDB" id="A0A7Y7BN58"/>
<evidence type="ECO:0000313" key="1">
    <source>
        <dbReference type="EMBL" id="NVK97963.1"/>
    </source>
</evidence>
<comment type="caution">
    <text evidence="2">The sequence shown here is derived from an EMBL/GenBank/DDBJ whole genome shotgun (WGS) entry which is preliminary data.</text>
</comment>
<accession>A0A7Y7BN58</accession>
<feature type="non-terminal residue" evidence="2">
    <location>
        <position position="1"/>
    </location>
</feature>
<dbReference type="EMBL" id="JABXIY010000036">
    <property type="protein sequence ID" value="NVK97963.1"/>
    <property type="molecule type" value="Genomic_DNA"/>
</dbReference>
<sequence>KSEVPGGLCDKDVPPVRQLGDGHQVKCHLSDEVLARMGPVIKIAAE</sequence>
<dbReference type="Proteomes" id="UP000565723">
    <property type="component" value="Unassembled WGS sequence"/>
</dbReference>
<name>A0A7Y7BN58_9RHOB</name>